<reference evidence="1 2" key="1">
    <citation type="submission" date="2020-05" db="EMBL/GenBank/DDBJ databases">
        <title>DNA-SIP metagenomic assembled genomes.</title>
        <authorList>
            <person name="Yu J."/>
        </authorList>
    </citation>
    <scope>NUCLEOTIDE SEQUENCE [LARGE SCALE GENOMIC DNA]</scope>
    <source>
        <strain evidence="1">Bin5.27</strain>
    </source>
</reference>
<name>A0A850C6S2_9ACTN</name>
<dbReference type="Proteomes" id="UP000574690">
    <property type="component" value="Unassembled WGS sequence"/>
</dbReference>
<organism evidence="1 2">
    <name type="scientific">Glycomyces artemisiae</name>
    <dbReference type="NCBI Taxonomy" id="1076443"/>
    <lineage>
        <taxon>Bacteria</taxon>
        <taxon>Bacillati</taxon>
        <taxon>Actinomycetota</taxon>
        <taxon>Actinomycetes</taxon>
        <taxon>Glycomycetales</taxon>
        <taxon>Glycomycetaceae</taxon>
        <taxon>Glycomyces</taxon>
    </lineage>
</organism>
<dbReference type="AlphaFoldDB" id="A0A850C6S2"/>
<comment type="caution">
    <text evidence="1">The sequence shown here is derived from an EMBL/GenBank/DDBJ whole genome shotgun (WGS) entry which is preliminary data.</text>
</comment>
<sequence>MTAAADETASAADAGGSGSFAFANGVTASPATANPPTAATAAMLFRLRMESLL</sequence>
<proteinExistence type="predicted"/>
<gene>
    <name evidence="1" type="ORF">HOQ43_11005</name>
</gene>
<evidence type="ECO:0000313" key="1">
    <source>
        <dbReference type="EMBL" id="NUQ88978.1"/>
    </source>
</evidence>
<evidence type="ECO:0000313" key="2">
    <source>
        <dbReference type="Proteomes" id="UP000574690"/>
    </source>
</evidence>
<protein>
    <submittedName>
        <fullName evidence="1">Uncharacterized protein</fullName>
    </submittedName>
</protein>
<accession>A0A850C6S2</accession>
<dbReference type="EMBL" id="JABFXE010000452">
    <property type="protein sequence ID" value="NUQ88978.1"/>
    <property type="molecule type" value="Genomic_DNA"/>
</dbReference>